<keyword evidence="1" id="KW-0472">Membrane</keyword>
<sequence length="265" mass="28595">MFNLIAADLFKLRKLIAVKVSILSCMISAASLTIMSYGISKGFISEAISGDLSGLTEIMMISLFGSLMAGVVICQDFEDKSMHHVISAGVGRSTIVRSKFITFGLMIAILLLPYLLTTLVAMIIGVSLPDKIVVSTFLKCLADANGQAISGVQIGKLVIIYIATVVVYVARLSICIPFALIIKKQIFVMIGGFVGCGLIDIVVGLLGELPIFSILLGYTPYSRIYMILGLETNIAVLIKAIIVNLIFIFIMGVISCKIFKRVEVK</sequence>
<keyword evidence="3" id="KW-1185">Reference proteome</keyword>
<feature type="transmembrane region" description="Helical" evidence="1">
    <location>
        <begin position="158"/>
        <end position="180"/>
    </location>
</feature>
<accession>F2JQH1</accession>
<protein>
    <recommendedName>
        <fullName evidence="4">ABC-2 family transporter protein</fullName>
    </recommendedName>
</protein>
<evidence type="ECO:0000313" key="3">
    <source>
        <dbReference type="Proteomes" id="UP000008467"/>
    </source>
</evidence>
<dbReference type="Proteomes" id="UP000008467">
    <property type="component" value="Chromosome"/>
</dbReference>
<dbReference type="KEGG" id="cle:Clole_3262"/>
<dbReference type="HOGENOM" id="CLU_091624_0_0_9"/>
<evidence type="ECO:0000313" key="2">
    <source>
        <dbReference type="EMBL" id="ADZ84955.1"/>
    </source>
</evidence>
<feature type="transmembrane region" description="Helical" evidence="1">
    <location>
        <begin position="187"/>
        <end position="216"/>
    </location>
</feature>
<keyword evidence="1" id="KW-1133">Transmembrane helix</keyword>
<gene>
    <name evidence="2" type="ordered locus">Clole_3262</name>
</gene>
<dbReference type="AlphaFoldDB" id="F2JQH1"/>
<dbReference type="eggNOG" id="ENOG502ZA4N">
    <property type="taxonomic scope" value="Bacteria"/>
</dbReference>
<feature type="transmembrane region" description="Helical" evidence="1">
    <location>
        <begin position="236"/>
        <end position="259"/>
    </location>
</feature>
<keyword evidence="1" id="KW-0812">Transmembrane</keyword>
<organism evidence="2 3">
    <name type="scientific">Cellulosilyticum lentocellum (strain ATCC 49066 / DSM 5427 / NCIMB 11756 / RHM5)</name>
    <name type="common">Clostridium lentocellum</name>
    <dbReference type="NCBI Taxonomy" id="642492"/>
    <lineage>
        <taxon>Bacteria</taxon>
        <taxon>Bacillati</taxon>
        <taxon>Bacillota</taxon>
        <taxon>Clostridia</taxon>
        <taxon>Lachnospirales</taxon>
        <taxon>Cellulosilyticaceae</taxon>
        <taxon>Cellulosilyticum</taxon>
    </lineage>
</organism>
<feature type="transmembrane region" description="Helical" evidence="1">
    <location>
        <begin position="100"/>
        <end position="128"/>
    </location>
</feature>
<feature type="transmembrane region" description="Helical" evidence="1">
    <location>
        <begin position="52"/>
        <end position="74"/>
    </location>
</feature>
<dbReference type="STRING" id="642492.Clole_3262"/>
<dbReference type="EMBL" id="CP002582">
    <property type="protein sequence ID" value="ADZ84955.1"/>
    <property type="molecule type" value="Genomic_DNA"/>
</dbReference>
<evidence type="ECO:0000256" key="1">
    <source>
        <dbReference type="SAM" id="Phobius"/>
    </source>
</evidence>
<dbReference type="RefSeq" id="WP_013658233.1">
    <property type="nucleotide sequence ID" value="NC_015275.1"/>
</dbReference>
<name>F2JQH1_CELLD</name>
<evidence type="ECO:0008006" key="4">
    <source>
        <dbReference type="Google" id="ProtNLM"/>
    </source>
</evidence>
<proteinExistence type="predicted"/>
<reference evidence="2" key="1">
    <citation type="journal article" date="2011" name="J. Bacteriol.">
        <title>Complete genome sequence of the cellulose-degrading bacterium Cellulosilyticum lentocellum.</title>
        <authorList>
            <consortium name="US DOE Joint Genome Institute"/>
            <person name="Miller D.A."/>
            <person name="Suen G."/>
            <person name="Bruce D."/>
            <person name="Copeland A."/>
            <person name="Cheng J.F."/>
            <person name="Detter C."/>
            <person name="Goodwin L.A."/>
            <person name="Han C.S."/>
            <person name="Hauser L.J."/>
            <person name="Land M.L."/>
            <person name="Lapidus A."/>
            <person name="Lucas S."/>
            <person name="Meincke L."/>
            <person name="Pitluck S."/>
            <person name="Tapia R."/>
            <person name="Teshima H."/>
            <person name="Woyke T."/>
            <person name="Fox B.G."/>
            <person name="Angert E.R."/>
            <person name="Currie C.R."/>
        </authorList>
    </citation>
    <scope>NUCLEOTIDE SEQUENCE [LARGE SCALE GENOMIC DNA]</scope>
    <source>
        <strain evidence="2">DSM 5427</strain>
    </source>
</reference>
<feature type="transmembrane region" description="Helical" evidence="1">
    <location>
        <begin position="20"/>
        <end position="40"/>
    </location>
</feature>